<dbReference type="PANTHER" id="PTHR12469">
    <property type="entry name" value="PROTEIN EMI5 HOMOLOG, MITOCHONDRIAL"/>
    <property type="match status" value="1"/>
</dbReference>
<protein>
    <recommendedName>
        <fullName evidence="2">FAD assembly factor SdhE</fullName>
    </recommendedName>
</protein>
<dbReference type="Proteomes" id="UP000033358">
    <property type="component" value="Unassembled WGS sequence"/>
</dbReference>
<evidence type="ECO:0000256" key="2">
    <source>
        <dbReference type="ARBA" id="ARBA00019418"/>
    </source>
</evidence>
<dbReference type="PANTHER" id="PTHR12469:SF2">
    <property type="entry name" value="SUCCINATE DEHYDROGENASE ASSEMBLY FACTOR 2, MITOCHONDRIAL"/>
    <property type="match status" value="1"/>
</dbReference>
<dbReference type="GO" id="GO:0006099">
    <property type="term" value="P:tricarboxylic acid cycle"/>
    <property type="evidence" value="ECO:0007669"/>
    <property type="project" value="TreeGrafter"/>
</dbReference>
<comment type="similarity">
    <text evidence="1">Belongs to the SdhE FAD assembly factor family.</text>
</comment>
<keyword evidence="3" id="KW-0143">Chaperone</keyword>
<evidence type="ECO:0000313" key="4">
    <source>
        <dbReference type="EMBL" id="KKB96138.1"/>
    </source>
</evidence>
<evidence type="ECO:0000313" key="5">
    <source>
        <dbReference type="Proteomes" id="UP000033358"/>
    </source>
</evidence>
<sequence length="81" mass="9521">MNKSLLIKKLSYRSNYRGCKETDLLLGQFTKNHLAKLTDRQLEEYDYLLNQPDLEIYNAFINPESAPDNLKELSIWELLVS</sequence>
<proteinExistence type="inferred from homology"/>
<dbReference type="EMBL" id="JYHA01000127">
    <property type="protein sequence ID" value="KKB96138.1"/>
    <property type="molecule type" value="Genomic_DNA"/>
</dbReference>
<dbReference type="SUPFAM" id="SSF109910">
    <property type="entry name" value="YgfY-like"/>
    <property type="match status" value="1"/>
</dbReference>
<evidence type="ECO:0000256" key="3">
    <source>
        <dbReference type="ARBA" id="ARBA00023186"/>
    </source>
</evidence>
<dbReference type="AlphaFoldDB" id="A0A0F5MMU8"/>
<accession>A0A0F5MMU8</accession>
<dbReference type="InterPro" id="IPR005631">
    <property type="entry name" value="SDH"/>
</dbReference>
<dbReference type="Pfam" id="PF03937">
    <property type="entry name" value="Sdh5"/>
    <property type="match status" value="1"/>
</dbReference>
<dbReference type="InterPro" id="IPR036714">
    <property type="entry name" value="SDH_sf"/>
</dbReference>
<organism evidence="4 5">
    <name type="scientific">Candidatus Arcanibacter lacustris</name>
    <dbReference type="NCBI Taxonomy" id="1607817"/>
    <lineage>
        <taxon>Bacteria</taxon>
        <taxon>Pseudomonadati</taxon>
        <taxon>Pseudomonadota</taxon>
        <taxon>Alphaproteobacteria</taxon>
        <taxon>Rickettsiales</taxon>
        <taxon>Candidatus Arcanibacter</taxon>
    </lineage>
</organism>
<gene>
    <name evidence="4" type="ORF">SZ25_00763</name>
</gene>
<comment type="caution">
    <text evidence="4">The sequence shown here is derived from an EMBL/GenBank/DDBJ whole genome shotgun (WGS) entry which is preliminary data.</text>
</comment>
<reference evidence="4 5" key="1">
    <citation type="submission" date="2015-02" db="EMBL/GenBank/DDBJ databases">
        <title>Single cell genomics of a rare environmental alphaproteobacterium provides unique insights into Rickettsiaceae evolution.</title>
        <authorList>
            <person name="Martijn J."/>
            <person name="Schulz F."/>
            <person name="Zaremba-Niedzwiedzka K."/>
            <person name="Viklund J."/>
            <person name="Stepanauskas R."/>
            <person name="Andersson S.G.E."/>
            <person name="Horn M."/>
            <person name="Guy L."/>
            <person name="Ettema T.J.G."/>
        </authorList>
    </citation>
    <scope>NUCLEOTIDE SEQUENCE [LARGE SCALE GENOMIC DNA]</scope>
    <source>
        <strain evidence="4 5">SCGC AAA041-L04</strain>
    </source>
</reference>
<name>A0A0F5MMU8_9RICK</name>
<dbReference type="Gene3D" id="1.10.150.250">
    <property type="entry name" value="Flavinator of succinate dehydrogenase"/>
    <property type="match status" value="1"/>
</dbReference>
<evidence type="ECO:0000256" key="1">
    <source>
        <dbReference type="ARBA" id="ARBA00008571"/>
    </source>
</evidence>
<keyword evidence="5" id="KW-1185">Reference proteome</keyword>